<reference evidence="3" key="1">
    <citation type="submission" date="2025-08" db="UniProtKB">
        <authorList>
            <consortium name="RefSeq"/>
        </authorList>
    </citation>
    <scope>IDENTIFICATION</scope>
    <source>
        <tissue evidence="3">Gonads</tissue>
    </source>
</reference>
<evidence type="ECO:0000313" key="3">
    <source>
        <dbReference type="RefSeq" id="XP_030757528.1"/>
    </source>
</evidence>
<dbReference type="OrthoDB" id="6780244at2759"/>
<gene>
    <name evidence="3" type="primary">LOC115883320</name>
</gene>
<dbReference type="KEGG" id="soy:115883320"/>
<dbReference type="PANTHER" id="PTHR10773">
    <property type="entry name" value="DNA-DIRECTED RNA POLYMERASES I, II, AND III SUBUNIT RPABC2"/>
    <property type="match status" value="1"/>
</dbReference>
<feature type="compositionally biased region" description="Polar residues" evidence="1">
    <location>
        <begin position="29"/>
        <end position="68"/>
    </location>
</feature>
<sequence length="316" mass="35876">MQSAGRTAKILELAKRKFEVNSTLLDVTNTRNVEQTESDYENQPSTSGSQISGQTPNTEISKQLSSSSHHPEPIPFEVSDPKIVLPLESDLESEVQTNLAESISSEYLGGSKGISQKHVQYDVSYESERPTVLRILKKPNYFVSPVHSGESDMDDSDEDPNFDNTKTTFNLNPASGSKSSTSNSNSSEGEEQNEYPNGKEEEEKKKGKKRRRNFENWGVTQSKKLRNSGQAYISSSKSKKQFPAKRVRPGCGKKCRLQCDLKINEQIREELFRSYWALANLERQREFIIAHCEEIKPKYRYSSTQNVRKMNFSILL</sequence>
<feature type="compositionally biased region" description="Polar residues" evidence="1">
    <location>
        <begin position="226"/>
        <end position="236"/>
    </location>
</feature>
<name>A0A6J2Y183_SITOR</name>
<keyword evidence="2" id="KW-1185">Reference proteome</keyword>
<evidence type="ECO:0000256" key="1">
    <source>
        <dbReference type="SAM" id="MobiDB-lite"/>
    </source>
</evidence>
<feature type="compositionally biased region" description="Acidic residues" evidence="1">
    <location>
        <begin position="151"/>
        <end position="161"/>
    </location>
</feature>
<dbReference type="PANTHER" id="PTHR10773:SF19">
    <property type="match status" value="1"/>
</dbReference>
<dbReference type="RefSeq" id="XP_030757528.1">
    <property type="nucleotide sequence ID" value="XM_030901668.1"/>
</dbReference>
<protein>
    <submittedName>
        <fullName evidence="3">Uncharacterized protein LOC115883320</fullName>
    </submittedName>
</protein>
<dbReference type="InParanoid" id="A0A6J2Y183"/>
<dbReference type="GeneID" id="115883320"/>
<organism evidence="2 3">
    <name type="scientific">Sitophilus oryzae</name>
    <name type="common">Rice weevil</name>
    <name type="synonym">Curculio oryzae</name>
    <dbReference type="NCBI Taxonomy" id="7048"/>
    <lineage>
        <taxon>Eukaryota</taxon>
        <taxon>Metazoa</taxon>
        <taxon>Ecdysozoa</taxon>
        <taxon>Arthropoda</taxon>
        <taxon>Hexapoda</taxon>
        <taxon>Insecta</taxon>
        <taxon>Pterygota</taxon>
        <taxon>Neoptera</taxon>
        <taxon>Endopterygota</taxon>
        <taxon>Coleoptera</taxon>
        <taxon>Polyphaga</taxon>
        <taxon>Cucujiformia</taxon>
        <taxon>Curculionidae</taxon>
        <taxon>Dryophthorinae</taxon>
        <taxon>Sitophilus</taxon>
    </lineage>
</organism>
<feature type="region of interest" description="Disordered" evidence="1">
    <location>
        <begin position="146"/>
        <end position="220"/>
    </location>
</feature>
<accession>A0A6J2Y183</accession>
<feature type="compositionally biased region" description="Polar residues" evidence="1">
    <location>
        <begin position="162"/>
        <end position="174"/>
    </location>
</feature>
<proteinExistence type="predicted"/>
<feature type="region of interest" description="Disordered" evidence="1">
    <location>
        <begin position="226"/>
        <end position="245"/>
    </location>
</feature>
<dbReference type="AlphaFoldDB" id="A0A6J2Y183"/>
<feature type="compositionally biased region" description="Low complexity" evidence="1">
    <location>
        <begin position="175"/>
        <end position="187"/>
    </location>
</feature>
<feature type="region of interest" description="Disordered" evidence="1">
    <location>
        <begin position="29"/>
        <end position="77"/>
    </location>
</feature>
<dbReference type="Proteomes" id="UP000504635">
    <property type="component" value="Unplaced"/>
</dbReference>
<evidence type="ECO:0000313" key="2">
    <source>
        <dbReference type="Proteomes" id="UP000504635"/>
    </source>
</evidence>